<evidence type="ECO:0000256" key="1">
    <source>
        <dbReference type="ARBA" id="ARBA00009437"/>
    </source>
</evidence>
<dbReference type="Pfam" id="PF03466">
    <property type="entry name" value="LysR_substrate"/>
    <property type="match status" value="1"/>
</dbReference>
<accession>A0ABW5DDE4</accession>
<dbReference type="EMBL" id="JBHUIR010000010">
    <property type="protein sequence ID" value="MFD2258609.1"/>
    <property type="molecule type" value="Genomic_DNA"/>
</dbReference>
<evidence type="ECO:0000313" key="7">
    <source>
        <dbReference type="Proteomes" id="UP001597373"/>
    </source>
</evidence>
<organism evidence="6 7">
    <name type="scientific">Chelativorans composti</name>
    <dbReference type="NCBI Taxonomy" id="768533"/>
    <lineage>
        <taxon>Bacteria</taxon>
        <taxon>Pseudomonadati</taxon>
        <taxon>Pseudomonadota</taxon>
        <taxon>Alphaproteobacteria</taxon>
        <taxon>Hyphomicrobiales</taxon>
        <taxon>Phyllobacteriaceae</taxon>
        <taxon>Chelativorans</taxon>
    </lineage>
</organism>
<evidence type="ECO:0000313" key="6">
    <source>
        <dbReference type="EMBL" id="MFD2258609.1"/>
    </source>
</evidence>
<keyword evidence="7" id="KW-1185">Reference proteome</keyword>
<dbReference type="PROSITE" id="PS50931">
    <property type="entry name" value="HTH_LYSR"/>
    <property type="match status" value="1"/>
</dbReference>
<dbReference type="Gene3D" id="1.10.10.10">
    <property type="entry name" value="Winged helix-like DNA-binding domain superfamily/Winged helix DNA-binding domain"/>
    <property type="match status" value="1"/>
</dbReference>
<dbReference type="Proteomes" id="UP001597373">
    <property type="component" value="Unassembled WGS sequence"/>
</dbReference>
<reference evidence="7" key="1">
    <citation type="journal article" date="2019" name="Int. J. Syst. Evol. Microbiol.">
        <title>The Global Catalogue of Microorganisms (GCM) 10K type strain sequencing project: providing services to taxonomists for standard genome sequencing and annotation.</title>
        <authorList>
            <consortium name="The Broad Institute Genomics Platform"/>
            <consortium name="The Broad Institute Genome Sequencing Center for Infectious Disease"/>
            <person name="Wu L."/>
            <person name="Ma J."/>
        </authorList>
    </citation>
    <scope>NUCLEOTIDE SEQUENCE [LARGE SCALE GENOMIC DNA]</scope>
    <source>
        <strain evidence="7">KCTC 23707</strain>
    </source>
</reference>
<feature type="domain" description="HTH lysR-type" evidence="5">
    <location>
        <begin position="4"/>
        <end position="61"/>
    </location>
</feature>
<dbReference type="InterPro" id="IPR036388">
    <property type="entry name" value="WH-like_DNA-bd_sf"/>
</dbReference>
<dbReference type="InterPro" id="IPR036390">
    <property type="entry name" value="WH_DNA-bd_sf"/>
</dbReference>
<comment type="similarity">
    <text evidence="1">Belongs to the LysR transcriptional regulatory family.</text>
</comment>
<keyword evidence="2" id="KW-0805">Transcription regulation</keyword>
<name>A0ABW5DDE4_9HYPH</name>
<dbReference type="Gene3D" id="3.40.190.10">
    <property type="entry name" value="Periplasmic binding protein-like II"/>
    <property type="match status" value="2"/>
</dbReference>
<comment type="caution">
    <text evidence="6">The sequence shown here is derived from an EMBL/GenBank/DDBJ whole genome shotgun (WGS) entry which is preliminary data.</text>
</comment>
<proteinExistence type="inferred from homology"/>
<sequence>MSAIDLRKLECFIAVARLLHFGRAAEMLGVRQSVVSESVKALEDAIGGKLLERTSRRVALTPIGEAFLADIEPSVMTLQTAVKDARRRAQGRPLELTVGYLGGGLYELTSGVVAEFQRRRPDVKLRFLELNYLNQGSAVVHGQVDVAVVRLPLPSAGLVRGQTIFRDARLLVIPENHRLAGSGLLDPEELQYETMAQLPPGHVSDAWTSYHLPTSTPMGRPIATGPEITTVREGLAAVAAGECVMILAARARNYFTHPGIAFVELDLPPIETALAWRADDNRSVIRDLEKAAHTVAKRMGTI</sequence>
<evidence type="ECO:0000256" key="4">
    <source>
        <dbReference type="ARBA" id="ARBA00023163"/>
    </source>
</evidence>
<protein>
    <submittedName>
        <fullName evidence="6">LysR family transcriptional regulator</fullName>
    </submittedName>
</protein>
<keyword evidence="4" id="KW-0804">Transcription</keyword>
<dbReference type="PRINTS" id="PR00039">
    <property type="entry name" value="HTHLYSR"/>
</dbReference>
<dbReference type="CDD" id="cd08414">
    <property type="entry name" value="PBP2_LTTR_aromatics_like"/>
    <property type="match status" value="1"/>
</dbReference>
<dbReference type="PANTHER" id="PTHR30346:SF0">
    <property type="entry name" value="HCA OPERON TRANSCRIPTIONAL ACTIVATOR HCAR"/>
    <property type="match status" value="1"/>
</dbReference>
<evidence type="ECO:0000256" key="2">
    <source>
        <dbReference type="ARBA" id="ARBA00023015"/>
    </source>
</evidence>
<evidence type="ECO:0000256" key="3">
    <source>
        <dbReference type="ARBA" id="ARBA00023125"/>
    </source>
</evidence>
<dbReference type="SUPFAM" id="SSF46785">
    <property type="entry name" value="Winged helix' DNA-binding domain"/>
    <property type="match status" value="1"/>
</dbReference>
<dbReference type="RefSeq" id="WP_345097770.1">
    <property type="nucleotide sequence ID" value="NZ_BAABGS010000009.1"/>
</dbReference>
<dbReference type="InterPro" id="IPR000847">
    <property type="entry name" value="LysR_HTH_N"/>
</dbReference>
<dbReference type="SUPFAM" id="SSF53850">
    <property type="entry name" value="Periplasmic binding protein-like II"/>
    <property type="match status" value="1"/>
</dbReference>
<keyword evidence="3" id="KW-0238">DNA-binding</keyword>
<dbReference type="InterPro" id="IPR005119">
    <property type="entry name" value="LysR_subst-bd"/>
</dbReference>
<gene>
    <name evidence="6" type="ORF">ACFSMZ_02335</name>
</gene>
<evidence type="ECO:0000259" key="5">
    <source>
        <dbReference type="PROSITE" id="PS50931"/>
    </source>
</evidence>
<dbReference type="Pfam" id="PF00126">
    <property type="entry name" value="HTH_1"/>
    <property type="match status" value="1"/>
</dbReference>
<dbReference type="PANTHER" id="PTHR30346">
    <property type="entry name" value="TRANSCRIPTIONAL DUAL REGULATOR HCAR-RELATED"/>
    <property type="match status" value="1"/>
</dbReference>